<reference evidence="1 2" key="1">
    <citation type="submission" date="2016-04" db="EMBL/GenBank/DDBJ databases">
        <authorList>
            <person name="Evans L.H."/>
            <person name="Alamgir A."/>
            <person name="Owens N."/>
            <person name="Weber N.D."/>
            <person name="Virtaneva K."/>
            <person name="Barbian K."/>
            <person name="Babar A."/>
            <person name="Rosenke K."/>
        </authorList>
    </citation>
    <scope>NUCLEOTIDE SEQUENCE [LARGE SCALE GENOMIC DNA]</scope>
    <source>
        <strain evidence="1 2">PMB02</strain>
    </source>
</reference>
<dbReference type="AlphaFoldDB" id="A0A179S015"/>
<dbReference type="OrthoDB" id="7549700at2"/>
<dbReference type="RefSeq" id="WP_053082367.1">
    <property type="nucleotide sequence ID" value="NZ_LWHQ01000063.1"/>
</dbReference>
<protein>
    <recommendedName>
        <fullName evidence="3">DUF2213 domain-containing protein</fullName>
    </recommendedName>
</protein>
<comment type="caution">
    <text evidence="1">The sequence shown here is derived from an EMBL/GenBank/DDBJ whole genome shotgun (WGS) entry which is preliminary data.</text>
</comment>
<accession>A0A179S015</accession>
<gene>
    <name evidence="1" type="ORF">A5481_26960</name>
</gene>
<name>A0A179S015_9HYPH</name>
<dbReference type="STRING" id="427683.A5481_26960"/>
<dbReference type="Proteomes" id="UP000078316">
    <property type="component" value="Unassembled WGS sequence"/>
</dbReference>
<organism evidence="1 2">
    <name type="scientific">Methylobacterium platani</name>
    <dbReference type="NCBI Taxonomy" id="427683"/>
    <lineage>
        <taxon>Bacteria</taxon>
        <taxon>Pseudomonadati</taxon>
        <taxon>Pseudomonadota</taxon>
        <taxon>Alphaproteobacteria</taxon>
        <taxon>Hyphomicrobiales</taxon>
        <taxon>Methylobacteriaceae</taxon>
        <taxon>Methylobacterium</taxon>
    </lineage>
</organism>
<evidence type="ECO:0000313" key="2">
    <source>
        <dbReference type="Proteomes" id="UP000078316"/>
    </source>
</evidence>
<dbReference type="EMBL" id="LWHQ01000063">
    <property type="protein sequence ID" value="OAS18188.1"/>
    <property type="molecule type" value="Genomic_DNA"/>
</dbReference>
<dbReference type="InterPro" id="IPR016913">
    <property type="entry name" value="UCP029215"/>
</dbReference>
<dbReference type="PIRSF" id="PIRSF029215">
    <property type="entry name" value="UCP029215"/>
    <property type="match status" value="1"/>
</dbReference>
<sequence length="324" mass="35656">MARMMRQDMLALDYASARAFDADGHLHVRQTNVSKAMVCPYYGHEIPGFQELGLDAHKVYHLLRDPRELEKAAHTFNGKPLLYGHNPVSAEDHDHERTVGSVSGARWVPPYLKMDLSCWSRPAIDGINDGTAREISASYRYTPVMTPGTYQGVRFDGRMTNLSGNHVALVPKGRAGPDVVVADAALAASDPTDWQQQADLLASYGIGDAQILAVTKHLPKRSHQSASIYNGANDMGPTEVETILKFLMSKLSESELAELDAQLAGEGRAENLASDARLRDRRNWLALDARARHGVRKSRGQTVAARAADEAEITKAFPHMYRQG</sequence>
<evidence type="ECO:0008006" key="3">
    <source>
        <dbReference type="Google" id="ProtNLM"/>
    </source>
</evidence>
<dbReference type="Pfam" id="PF09979">
    <property type="entry name" value="DUF2213"/>
    <property type="match status" value="1"/>
</dbReference>
<evidence type="ECO:0000313" key="1">
    <source>
        <dbReference type="EMBL" id="OAS18188.1"/>
    </source>
</evidence>
<proteinExistence type="predicted"/>